<dbReference type="RefSeq" id="WP_224262501.1">
    <property type="nucleotide sequence ID" value="NZ_CP089407.1"/>
</dbReference>
<dbReference type="Proteomes" id="UP001175817">
    <property type="component" value="Unassembled WGS sequence"/>
</dbReference>
<protein>
    <submittedName>
        <fullName evidence="2">GIY-YIG nuclease family protein</fullName>
    </submittedName>
</protein>
<proteinExistence type="predicted"/>
<evidence type="ECO:0000259" key="1">
    <source>
        <dbReference type="Pfam" id="PF10544"/>
    </source>
</evidence>
<name>A0AB35WGE3_9ENTR</name>
<dbReference type="Pfam" id="PF10544">
    <property type="entry name" value="T5orf172"/>
    <property type="match status" value="1"/>
</dbReference>
<dbReference type="InterPro" id="IPR018306">
    <property type="entry name" value="Phage_T5_Orf172_DNA-bd"/>
</dbReference>
<reference evidence="2" key="2">
    <citation type="submission" date="2024-01" db="EMBL/GenBank/DDBJ databases">
        <authorList>
            <person name="Macesic N."/>
        </authorList>
    </citation>
    <scope>NUCLEOTIDE SEQUENCE</scope>
    <source>
        <strain evidence="2">CPO078</strain>
    </source>
</reference>
<reference evidence="2" key="1">
    <citation type="journal article" date="2023" name="Nat. Commun.">
        <title>Genomic dissection of endemic carbapenem resistance reveals metallo-beta-lactamase dissemination through clonal, plasmid and integron transfer.</title>
        <authorList>
            <person name="Macesic N."/>
            <person name="Hawkey J."/>
            <person name="Vezina B."/>
            <person name="Wisniewski J.A."/>
            <person name="Cottingham H."/>
            <person name="Blakeway L.V."/>
            <person name="Harshegyi T."/>
            <person name="Pragastis K."/>
            <person name="Badoordeen G.Z."/>
            <person name="Dennison A."/>
            <person name="Spelman D.W."/>
            <person name="Jenney A.W.J."/>
            <person name="Peleg A.Y."/>
        </authorList>
    </citation>
    <scope>NUCLEOTIDE SEQUENCE</scope>
    <source>
        <strain evidence="2">CPO078</strain>
    </source>
</reference>
<comment type="caution">
    <text evidence="2">The sequence shown here is derived from an EMBL/GenBank/DDBJ whole genome shotgun (WGS) entry which is preliminary data.</text>
</comment>
<dbReference type="EMBL" id="JARTTH020000001">
    <property type="protein sequence ID" value="MEC6052711.1"/>
    <property type="molecule type" value="Genomic_DNA"/>
</dbReference>
<dbReference type="AlphaFoldDB" id="A0AB35WGE3"/>
<accession>A0AB35WGE3</accession>
<gene>
    <name evidence="2" type="ORF">QAB24_019625</name>
</gene>
<sequence>MQLDGEWIYVFMSGSDTERFKVGKTKNNPLIRLNNLRTGDPTLDFRVAYFIPSSLNWRLYELEKHIHDQLEKGFPRISFYNDKPSEWFMGDAIDIWREMDIIFENLEVDVTDYFDPEGTKVVRFWEENLKSIYGPGLPLDDDGFPVF</sequence>
<organism evidence="2 3">
    <name type="scientific">Klebsiella michiganensis</name>
    <dbReference type="NCBI Taxonomy" id="1134687"/>
    <lineage>
        <taxon>Bacteria</taxon>
        <taxon>Pseudomonadati</taxon>
        <taxon>Pseudomonadota</taxon>
        <taxon>Gammaproteobacteria</taxon>
        <taxon>Enterobacterales</taxon>
        <taxon>Enterobacteriaceae</taxon>
        <taxon>Klebsiella/Raoultella group</taxon>
        <taxon>Klebsiella</taxon>
    </lineage>
</organism>
<evidence type="ECO:0000313" key="3">
    <source>
        <dbReference type="Proteomes" id="UP001175817"/>
    </source>
</evidence>
<feature type="domain" description="Bacteriophage T5 Orf172 DNA-binding" evidence="1">
    <location>
        <begin position="7"/>
        <end position="92"/>
    </location>
</feature>
<evidence type="ECO:0000313" key="2">
    <source>
        <dbReference type="EMBL" id="MEC6052711.1"/>
    </source>
</evidence>